<dbReference type="PROSITE" id="PS51257">
    <property type="entry name" value="PROKAR_LIPOPROTEIN"/>
    <property type="match status" value="1"/>
</dbReference>
<feature type="region of interest" description="Disordered" evidence="1">
    <location>
        <begin position="350"/>
        <end position="373"/>
    </location>
</feature>
<organism evidence="2 3">
    <name type="scientific">Candidatus Cardinium hertigii</name>
    <dbReference type="NCBI Taxonomy" id="247481"/>
    <lineage>
        <taxon>Bacteria</taxon>
        <taxon>Pseudomonadati</taxon>
        <taxon>Bacteroidota</taxon>
        <taxon>Cytophagia</taxon>
        <taxon>Cytophagales</taxon>
        <taxon>Amoebophilaceae</taxon>
        <taxon>Candidatus Cardinium</taxon>
    </lineage>
</organism>
<reference evidence="2 3" key="1">
    <citation type="submission" date="2018-05" db="EMBL/GenBank/DDBJ databases">
        <title>Candidatus Cardinium hertigii Genome Assembly.</title>
        <authorList>
            <person name="Showmaker K.C."/>
            <person name="Walden K.O."/>
            <person name="Fields C.J."/>
            <person name="Lambert K.N."/>
            <person name="Hudson M.E."/>
        </authorList>
    </citation>
    <scope>NUCLEOTIDE SEQUENCE [LARGE SCALE GENOMIC DNA]</scope>
    <source>
        <strain evidence="3">cHgTN10</strain>
    </source>
</reference>
<evidence type="ECO:0000313" key="2">
    <source>
        <dbReference type="EMBL" id="AWN82007.1"/>
    </source>
</evidence>
<name>A0A2Z3L9G6_9BACT</name>
<feature type="compositionally biased region" description="Low complexity" evidence="1">
    <location>
        <begin position="354"/>
        <end position="373"/>
    </location>
</feature>
<gene>
    <name evidence="2" type="ORF">DK880_00696</name>
</gene>
<dbReference type="Proteomes" id="UP000245872">
    <property type="component" value="Chromosome"/>
</dbReference>
<feature type="region of interest" description="Disordered" evidence="1">
    <location>
        <begin position="32"/>
        <end position="59"/>
    </location>
</feature>
<keyword evidence="3" id="KW-1185">Reference proteome</keyword>
<protein>
    <submittedName>
        <fullName evidence="2">Uncharacterized protein</fullName>
    </submittedName>
</protein>
<evidence type="ECO:0000313" key="3">
    <source>
        <dbReference type="Proteomes" id="UP000245872"/>
    </source>
</evidence>
<evidence type="ECO:0000256" key="1">
    <source>
        <dbReference type="SAM" id="MobiDB-lite"/>
    </source>
</evidence>
<feature type="region of interest" description="Disordered" evidence="1">
    <location>
        <begin position="391"/>
        <end position="417"/>
    </location>
</feature>
<dbReference type="EMBL" id="CP029619">
    <property type="protein sequence ID" value="AWN82007.1"/>
    <property type="molecule type" value="Genomic_DNA"/>
</dbReference>
<sequence length="433" mass="50001">MKNKMTQLRRYYMGCFFTLALISCSKLSNQAKRQPREAESTEEIENVRPQRRTTFQKNTKAAGIPKITTLILALLAASQIQLSSTSTEESNIIKEINFTAYEKCPTPIQIHLGQNFTYADMIRNINRWLSCEYTGKVPSCFNHIIRDTDQDPNPKNITTDCTKEIDRPAECKEKCIANLKGAQDFMGITNKEVPKEELDSQEYFFNSLPTLKCPENTKDGSTVPCTYSKVPFVQTYPNQTSVYHTLKIDKSICKPSKFDKDNTCTRKTHYEGLPDITNKFCSNENNNADKQEKLKEIAAHIIKFTEEQACTENPERTNAFITGSVQLYHQGRCLEKYLEFKEIFKSIIQQRPQESTTERTTTTTPGFSSSTFPSSTIAEYDDVQYEEAVMQSQQAQKKKRQIDERHTQRSKQNWKNSFLSHNSKQRKAFFRYH</sequence>
<accession>A0A2Z3L9G6</accession>
<proteinExistence type="predicted"/>
<dbReference type="KEGG" id="cher:DK880_00696"/>
<dbReference type="AlphaFoldDB" id="A0A2Z3L9G6"/>